<feature type="domain" description="Formyl transferase C-terminal" evidence="6">
    <location>
        <begin position="205"/>
        <end position="291"/>
    </location>
</feature>
<evidence type="ECO:0000313" key="8">
    <source>
        <dbReference type="Proteomes" id="UP000078543"/>
    </source>
</evidence>
<dbReference type="PANTHER" id="PTHR11138">
    <property type="entry name" value="METHIONYL-TRNA FORMYLTRANSFERASE"/>
    <property type="match status" value="1"/>
</dbReference>
<protein>
    <recommendedName>
        <fullName evidence="3">Methionyl-tRNA formyltransferase</fullName>
        <ecNumber evidence="2">2.1.2.9</ecNumber>
    </recommendedName>
</protein>
<evidence type="ECO:0000256" key="3">
    <source>
        <dbReference type="ARBA" id="ARBA00016014"/>
    </source>
</evidence>
<dbReference type="SUPFAM" id="SSF50486">
    <property type="entry name" value="FMT C-terminal domain-like"/>
    <property type="match status" value="1"/>
</dbReference>
<dbReference type="Pfam" id="PF02911">
    <property type="entry name" value="Formyl_trans_C"/>
    <property type="match status" value="1"/>
</dbReference>
<dbReference type="InterPro" id="IPR001555">
    <property type="entry name" value="GART_AS"/>
</dbReference>
<proteinExistence type="predicted"/>
<dbReference type="Proteomes" id="UP000078543">
    <property type="component" value="Unassembled WGS sequence"/>
</dbReference>
<dbReference type="Pfam" id="PF00551">
    <property type="entry name" value="Formyl_trans_N"/>
    <property type="match status" value="1"/>
</dbReference>
<dbReference type="Gene3D" id="3.10.25.10">
    <property type="entry name" value="Formyl transferase, C-terminal domain"/>
    <property type="match status" value="1"/>
</dbReference>
<feature type="domain" description="Formyl transferase N-terminal" evidence="5">
    <location>
        <begin position="69"/>
        <end position="163"/>
    </location>
</feature>
<dbReference type="GO" id="GO:0004479">
    <property type="term" value="F:methionyl-tRNA formyltransferase activity"/>
    <property type="evidence" value="ECO:0007669"/>
    <property type="project" value="UniProtKB-EC"/>
</dbReference>
<sequence>MRVAVIGRTRPLLEAARRIVGAGHTLGLVWTCRAEPFYRCDEAHFQALAETVGAPFFSGLDIATPQGLERLRLAACDVAISANWLTVLRPEVLAQFPLGILNAHAGDLPRYRGNACPNWAILNGEPHVGLCIHQMAEDLDSGPVLLREHLPLTDDTFIGDVYAWLEDRIPFMFADTIDGLASGRLSPVGQPDDPAVSLRCHPRRPEDGKIDWTRPATEVHRLVRASSRPFDGAFTTLEGRERLTVWRTTLVQAPSPFLAVPGQVCRVSNAGIDVACGEGLIRLTELSLEGEPDARRASALVGASLRNRLI</sequence>
<dbReference type="PANTHER" id="PTHR11138:SF5">
    <property type="entry name" value="METHIONYL-TRNA FORMYLTRANSFERASE, MITOCHONDRIAL"/>
    <property type="match status" value="1"/>
</dbReference>
<dbReference type="CDD" id="cd08702">
    <property type="entry name" value="Arna_FMT_C"/>
    <property type="match status" value="1"/>
</dbReference>
<comment type="function">
    <text evidence="1">Attaches a formyl group to the free amino group of methionyl-tRNA(fMet). The formyl group appears to play a dual role in the initiator identity of N-formylmethionyl-tRNA by promoting its recognition by IF2 and preventing the misappropriation of this tRNA by the elongation apparatus.</text>
</comment>
<organism evidence="7 8">
    <name type="scientific">Magnetospirillum moscoviense</name>
    <dbReference type="NCBI Taxonomy" id="1437059"/>
    <lineage>
        <taxon>Bacteria</taxon>
        <taxon>Pseudomonadati</taxon>
        <taxon>Pseudomonadota</taxon>
        <taxon>Alphaproteobacteria</taxon>
        <taxon>Rhodospirillales</taxon>
        <taxon>Rhodospirillaceae</taxon>
        <taxon>Magnetospirillum</taxon>
    </lineage>
</organism>
<evidence type="ECO:0000259" key="5">
    <source>
        <dbReference type="Pfam" id="PF00551"/>
    </source>
</evidence>
<dbReference type="Gene3D" id="3.40.50.170">
    <property type="entry name" value="Formyl transferase, N-terminal domain"/>
    <property type="match status" value="1"/>
</dbReference>
<name>A0A178MWI6_9PROT</name>
<dbReference type="InterPro" id="IPR036477">
    <property type="entry name" value="Formyl_transf_N_sf"/>
</dbReference>
<comment type="caution">
    <text evidence="7">The sequence shown here is derived from an EMBL/GenBank/DDBJ whole genome shotgun (WGS) entry which is preliminary data.</text>
</comment>
<dbReference type="EMBL" id="LWQU01000104">
    <property type="protein sequence ID" value="OAN55081.1"/>
    <property type="molecule type" value="Genomic_DNA"/>
</dbReference>
<dbReference type="SUPFAM" id="SSF53328">
    <property type="entry name" value="Formyltransferase"/>
    <property type="match status" value="1"/>
</dbReference>
<dbReference type="InterPro" id="IPR011034">
    <property type="entry name" value="Formyl_transferase-like_C_sf"/>
</dbReference>
<accession>A0A178MWI6</accession>
<dbReference type="OrthoDB" id="5355061at2"/>
<dbReference type="InterPro" id="IPR005793">
    <property type="entry name" value="Formyl_trans_C"/>
</dbReference>
<reference evidence="7 8" key="1">
    <citation type="submission" date="2016-04" db="EMBL/GenBank/DDBJ databases">
        <title>Draft genome sequence of freshwater magnetotactic bacteria Magnetospirillum marisnigri SP-1 and Magnetospirillum moscoviense BB-1.</title>
        <authorList>
            <person name="Koziaeva V."/>
            <person name="Dziuba M.V."/>
            <person name="Ivanov T.M."/>
            <person name="Kuznetsov B."/>
            <person name="Grouzdev D.S."/>
        </authorList>
    </citation>
    <scope>NUCLEOTIDE SEQUENCE [LARGE SCALE GENOMIC DNA]</scope>
    <source>
        <strain evidence="7 8">BB-1</strain>
    </source>
</reference>
<dbReference type="STRING" id="1437059.A6A05_00535"/>
<dbReference type="PROSITE" id="PS00373">
    <property type="entry name" value="GART"/>
    <property type="match status" value="1"/>
</dbReference>
<dbReference type="InterPro" id="IPR002376">
    <property type="entry name" value="Formyl_transf_N"/>
</dbReference>
<dbReference type="GO" id="GO:0005829">
    <property type="term" value="C:cytosol"/>
    <property type="evidence" value="ECO:0007669"/>
    <property type="project" value="TreeGrafter"/>
</dbReference>
<evidence type="ECO:0000256" key="4">
    <source>
        <dbReference type="ARBA" id="ARBA00048558"/>
    </source>
</evidence>
<keyword evidence="8" id="KW-1185">Reference proteome</keyword>
<evidence type="ECO:0000256" key="1">
    <source>
        <dbReference type="ARBA" id="ARBA00002606"/>
    </source>
</evidence>
<comment type="catalytic activity">
    <reaction evidence="4">
        <text>L-methionyl-tRNA(fMet) + (6R)-10-formyltetrahydrofolate = N-formyl-L-methionyl-tRNA(fMet) + (6S)-5,6,7,8-tetrahydrofolate + H(+)</text>
        <dbReference type="Rhea" id="RHEA:24380"/>
        <dbReference type="Rhea" id="RHEA-COMP:9952"/>
        <dbReference type="Rhea" id="RHEA-COMP:9953"/>
        <dbReference type="ChEBI" id="CHEBI:15378"/>
        <dbReference type="ChEBI" id="CHEBI:57453"/>
        <dbReference type="ChEBI" id="CHEBI:78530"/>
        <dbReference type="ChEBI" id="CHEBI:78844"/>
        <dbReference type="ChEBI" id="CHEBI:195366"/>
        <dbReference type="EC" id="2.1.2.9"/>
    </reaction>
</comment>
<dbReference type="EC" id="2.1.2.9" evidence="2"/>
<dbReference type="InterPro" id="IPR037022">
    <property type="entry name" value="Formyl_trans_C_sf"/>
</dbReference>
<evidence type="ECO:0000313" key="7">
    <source>
        <dbReference type="EMBL" id="OAN55081.1"/>
    </source>
</evidence>
<dbReference type="AlphaFoldDB" id="A0A178MWI6"/>
<gene>
    <name evidence="7" type="ORF">A6A05_00535</name>
</gene>
<dbReference type="RefSeq" id="WP_068498169.1">
    <property type="nucleotide sequence ID" value="NZ_LWQU01000104.1"/>
</dbReference>
<evidence type="ECO:0000256" key="2">
    <source>
        <dbReference type="ARBA" id="ARBA00012261"/>
    </source>
</evidence>
<evidence type="ECO:0000259" key="6">
    <source>
        <dbReference type="Pfam" id="PF02911"/>
    </source>
</evidence>
<dbReference type="CDD" id="cd08369">
    <property type="entry name" value="FMT_core"/>
    <property type="match status" value="1"/>
</dbReference>